<dbReference type="AlphaFoldDB" id="A0AAV9UUC0"/>
<keyword evidence="3" id="KW-0862">Zinc</keyword>
<protein>
    <recommendedName>
        <fullName evidence="5">3CxxC-type domain-containing protein</fullName>
    </recommendedName>
</protein>
<dbReference type="InterPro" id="IPR027377">
    <property type="entry name" value="ZAR1/RTP1-5-like_Znf-3CxxC"/>
</dbReference>
<dbReference type="GO" id="GO:0008270">
    <property type="term" value="F:zinc ion binding"/>
    <property type="evidence" value="ECO:0007669"/>
    <property type="project" value="UniProtKB-KW"/>
</dbReference>
<dbReference type="Proteomes" id="UP001375240">
    <property type="component" value="Unassembled WGS sequence"/>
</dbReference>
<feature type="region of interest" description="Disordered" evidence="4">
    <location>
        <begin position="91"/>
        <end position="147"/>
    </location>
</feature>
<evidence type="ECO:0000313" key="6">
    <source>
        <dbReference type="EMBL" id="KAK6349561.1"/>
    </source>
</evidence>
<keyword evidence="1" id="KW-0479">Metal-binding</keyword>
<evidence type="ECO:0000256" key="2">
    <source>
        <dbReference type="ARBA" id="ARBA00022771"/>
    </source>
</evidence>
<name>A0AAV9UUC0_9PEZI</name>
<evidence type="ECO:0000256" key="3">
    <source>
        <dbReference type="ARBA" id="ARBA00022833"/>
    </source>
</evidence>
<sequence length="286" mass="32161">MLSLSIIEAFKLAIPSATTRKMTSLGLWEQVLSNLAEGLTAANINDAEDIFRQLLAHMPREQLNRLDMGNYNRTERRFIDEERVNRARARADLAATNQPAPSQTQTSSSDTNASGPPPVHNHDGQASNPSSAQPTTPRASKKKPQSWYMYPQYHPQVAERVADVPFNPSDADDDGYKDKNVIGSFKCSNRGCRNVWTSGIVAAMVRRYNHPQLSYNVKVFNQRCRNCNALGIMKIDTNIYAERVARQIKIWKGEPVPRVPYFKKKTPPHETEHCEGCKAGHCHADE</sequence>
<feature type="domain" description="3CxxC-type" evidence="5">
    <location>
        <begin position="180"/>
        <end position="280"/>
    </location>
</feature>
<proteinExistence type="predicted"/>
<keyword evidence="7" id="KW-1185">Reference proteome</keyword>
<organism evidence="6 7">
    <name type="scientific">Orbilia brochopaga</name>
    <dbReference type="NCBI Taxonomy" id="3140254"/>
    <lineage>
        <taxon>Eukaryota</taxon>
        <taxon>Fungi</taxon>
        <taxon>Dikarya</taxon>
        <taxon>Ascomycota</taxon>
        <taxon>Pezizomycotina</taxon>
        <taxon>Orbiliomycetes</taxon>
        <taxon>Orbiliales</taxon>
        <taxon>Orbiliaceae</taxon>
        <taxon>Orbilia</taxon>
    </lineage>
</organism>
<accession>A0AAV9UUC0</accession>
<evidence type="ECO:0000256" key="4">
    <source>
        <dbReference type="SAM" id="MobiDB-lite"/>
    </source>
</evidence>
<comment type="caution">
    <text evidence="6">The sequence shown here is derived from an EMBL/GenBank/DDBJ whole genome shotgun (WGS) entry which is preliminary data.</text>
</comment>
<evidence type="ECO:0000313" key="7">
    <source>
        <dbReference type="Proteomes" id="UP001375240"/>
    </source>
</evidence>
<keyword evidence="2" id="KW-0863">Zinc-finger</keyword>
<evidence type="ECO:0000259" key="5">
    <source>
        <dbReference type="SMART" id="SM01328"/>
    </source>
</evidence>
<dbReference type="EMBL" id="JAVHNQ010000004">
    <property type="protein sequence ID" value="KAK6349561.1"/>
    <property type="molecule type" value="Genomic_DNA"/>
</dbReference>
<feature type="compositionally biased region" description="Polar residues" evidence="4">
    <location>
        <begin position="124"/>
        <end position="138"/>
    </location>
</feature>
<evidence type="ECO:0000256" key="1">
    <source>
        <dbReference type="ARBA" id="ARBA00022723"/>
    </source>
</evidence>
<dbReference type="Pfam" id="PF13695">
    <property type="entry name" value="Zn_ribbon_3CxxC"/>
    <property type="match status" value="1"/>
</dbReference>
<dbReference type="SMART" id="SM01328">
    <property type="entry name" value="zf-3CxxC"/>
    <property type="match status" value="1"/>
</dbReference>
<reference evidence="6 7" key="1">
    <citation type="submission" date="2019-10" db="EMBL/GenBank/DDBJ databases">
        <authorList>
            <person name="Palmer J.M."/>
        </authorList>
    </citation>
    <scope>NUCLEOTIDE SEQUENCE [LARGE SCALE GENOMIC DNA]</scope>
    <source>
        <strain evidence="6 7">TWF696</strain>
    </source>
</reference>
<gene>
    <name evidence="6" type="ORF">TWF696_005846</name>
</gene>
<feature type="compositionally biased region" description="Low complexity" evidence="4">
    <location>
        <begin position="94"/>
        <end position="114"/>
    </location>
</feature>